<evidence type="ECO:0000313" key="1">
    <source>
        <dbReference type="EMBL" id="KRN76492.1"/>
    </source>
</evidence>
<dbReference type="OrthoDB" id="2146076at2"/>
<keyword evidence="2" id="KW-1185">Reference proteome</keyword>
<organism evidence="1 2">
    <name type="scientific">Weissella minor</name>
    <dbReference type="NCBI Taxonomy" id="1620"/>
    <lineage>
        <taxon>Bacteria</taxon>
        <taxon>Bacillati</taxon>
        <taxon>Bacillota</taxon>
        <taxon>Bacilli</taxon>
        <taxon>Lactobacillales</taxon>
        <taxon>Lactobacillaceae</taxon>
        <taxon>Weissella</taxon>
    </lineage>
</organism>
<dbReference type="AlphaFoldDB" id="A0A0R2JNQ5"/>
<reference evidence="1 2" key="1">
    <citation type="journal article" date="2015" name="Genome Announc.">
        <title>Expanding the biotechnology potential of lactobacilli through comparative genomics of 213 strains and associated genera.</title>
        <authorList>
            <person name="Sun Z."/>
            <person name="Harris H.M."/>
            <person name="McCann A."/>
            <person name="Guo C."/>
            <person name="Argimon S."/>
            <person name="Zhang W."/>
            <person name="Yang X."/>
            <person name="Jeffery I.B."/>
            <person name="Cooney J.C."/>
            <person name="Kagawa T.F."/>
            <person name="Liu W."/>
            <person name="Song Y."/>
            <person name="Salvetti E."/>
            <person name="Wrobel A."/>
            <person name="Rasinkangas P."/>
            <person name="Parkhill J."/>
            <person name="Rea M.C."/>
            <person name="O'Sullivan O."/>
            <person name="Ritari J."/>
            <person name="Douillard F.P."/>
            <person name="Paul Ross R."/>
            <person name="Yang R."/>
            <person name="Briner A.E."/>
            <person name="Felis G.E."/>
            <person name="de Vos W.M."/>
            <person name="Barrangou R."/>
            <person name="Klaenhammer T.R."/>
            <person name="Caufield P.W."/>
            <person name="Cui Y."/>
            <person name="Zhang H."/>
            <person name="O'Toole P.W."/>
        </authorList>
    </citation>
    <scope>NUCLEOTIDE SEQUENCE [LARGE SCALE GENOMIC DNA]</scope>
    <source>
        <strain evidence="1 2">DSM 20014</strain>
    </source>
</reference>
<dbReference type="STRING" id="1620.IV67_GL000752"/>
<protein>
    <recommendedName>
        <fullName evidence="3">Chemotaxis protein</fullName>
    </recommendedName>
</protein>
<name>A0A0R2JNQ5_9LACO</name>
<dbReference type="EMBL" id="JQCD01000029">
    <property type="protein sequence ID" value="KRN76492.1"/>
    <property type="molecule type" value="Genomic_DNA"/>
</dbReference>
<evidence type="ECO:0008006" key="3">
    <source>
        <dbReference type="Google" id="ProtNLM"/>
    </source>
</evidence>
<dbReference type="PATRIC" id="fig|1620.3.peg.764"/>
<dbReference type="Proteomes" id="UP000051673">
    <property type="component" value="Unassembled WGS sequence"/>
</dbReference>
<proteinExistence type="predicted"/>
<evidence type="ECO:0000313" key="2">
    <source>
        <dbReference type="Proteomes" id="UP000051673"/>
    </source>
</evidence>
<dbReference type="RefSeq" id="WP_057788283.1">
    <property type="nucleotide sequence ID" value="NZ_JQCD01000029.1"/>
</dbReference>
<gene>
    <name evidence="1" type="ORF">IV67_GL000752</name>
</gene>
<sequence>MKKTFVTPQQYAMKVAEIAQLTEDTGEKTSPFFDRLDAALSDDKLADMSKEDFQEIATAFDDAVDVYQDASANLAAIKAPARVLGMHKSLVQSYKDYADATQEMADALQVEKHAVDMEQFRDSEAKQNDLIVKFGTQLRRVMMSAM</sequence>
<comment type="caution">
    <text evidence="1">The sequence shown here is derived from an EMBL/GenBank/DDBJ whole genome shotgun (WGS) entry which is preliminary data.</text>
</comment>
<accession>A0A0R2JNQ5</accession>